<gene>
    <name evidence="9" type="ORF">EU95_1236</name>
</gene>
<evidence type="ECO:0000256" key="3">
    <source>
        <dbReference type="ARBA" id="ARBA00022763"/>
    </source>
</evidence>
<dbReference type="InterPro" id="IPR036590">
    <property type="entry name" value="SRAP-like"/>
</dbReference>
<dbReference type="GO" id="GO:0006508">
    <property type="term" value="P:proteolysis"/>
    <property type="evidence" value="ECO:0007669"/>
    <property type="project" value="UniProtKB-KW"/>
</dbReference>
<sequence>MCGRFELKTKFDDLPKILKQDYPKGLQTRYDIQNLIRPTDPVLVVKNEGRIKTTFMSWGFISPWTYDPFDKKRPRPFNARSESIEEKRLFSGSWKYKRCLIPASGFFEKKYRIRKENYETFWLGGIWSKWTSPDGAELESCCILTTEPNELIKPFHHRMPVVVPNGLEEQWTEQVKDTVELNGLLPIMMGWSPDGWLVENINKKETNQMSLF</sequence>
<dbReference type="GO" id="GO:0003697">
    <property type="term" value="F:single-stranded DNA binding"/>
    <property type="evidence" value="ECO:0007669"/>
    <property type="project" value="InterPro"/>
</dbReference>
<keyword evidence="5" id="KW-0190">Covalent protein-DNA linkage</keyword>
<comment type="similarity">
    <text evidence="1 8">Belongs to the SOS response-associated peptidase family.</text>
</comment>
<dbReference type="PANTHER" id="PTHR13604:SF0">
    <property type="entry name" value="ABASIC SITE PROCESSING PROTEIN HMCES"/>
    <property type="match status" value="1"/>
</dbReference>
<keyword evidence="2 8" id="KW-0645">Protease</keyword>
<keyword evidence="6" id="KW-0238">DNA-binding</keyword>
<dbReference type="GO" id="GO:0008233">
    <property type="term" value="F:peptidase activity"/>
    <property type="evidence" value="ECO:0007669"/>
    <property type="project" value="UniProtKB-KW"/>
</dbReference>
<evidence type="ECO:0000256" key="2">
    <source>
        <dbReference type="ARBA" id="ARBA00022670"/>
    </source>
</evidence>
<dbReference type="GO" id="GO:0106300">
    <property type="term" value="P:protein-DNA covalent cross-linking repair"/>
    <property type="evidence" value="ECO:0007669"/>
    <property type="project" value="InterPro"/>
</dbReference>
<dbReference type="Pfam" id="PF02586">
    <property type="entry name" value="SRAP"/>
    <property type="match status" value="1"/>
</dbReference>
<comment type="caution">
    <text evidence="9">The sequence shown here is derived from an EMBL/GenBank/DDBJ whole genome shotgun (WGS) entry which is preliminary data.</text>
</comment>
<evidence type="ECO:0000256" key="6">
    <source>
        <dbReference type="ARBA" id="ARBA00023125"/>
    </source>
</evidence>
<evidence type="ECO:0000256" key="7">
    <source>
        <dbReference type="ARBA" id="ARBA00023239"/>
    </source>
</evidence>
<evidence type="ECO:0000256" key="5">
    <source>
        <dbReference type="ARBA" id="ARBA00023124"/>
    </source>
</evidence>
<evidence type="ECO:0000256" key="1">
    <source>
        <dbReference type="ARBA" id="ARBA00008136"/>
    </source>
</evidence>
<dbReference type="SUPFAM" id="SSF143081">
    <property type="entry name" value="BB1717-like"/>
    <property type="match status" value="1"/>
</dbReference>
<dbReference type="Gene3D" id="3.90.1680.10">
    <property type="entry name" value="SOS response associated peptidase-like"/>
    <property type="match status" value="1"/>
</dbReference>
<dbReference type="EMBL" id="JNAL01000013">
    <property type="protein sequence ID" value="KGF95757.1"/>
    <property type="molecule type" value="Genomic_DNA"/>
</dbReference>
<dbReference type="EC" id="3.4.-.-" evidence="8"/>
<dbReference type="AlphaFoldDB" id="A0A0A2A1K2"/>
<name>A0A0A2A1K2_PROMR</name>
<evidence type="ECO:0000256" key="8">
    <source>
        <dbReference type="RuleBase" id="RU364100"/>
    </source>
</evidence>
<dbReference type="STRING" id="93057.EU95_1236"/>
<dbReference type="Proteomes" id="UP000030355">
    <property type="component" value="Unassembled WGS sequence"/>
</dbReference>
<dbReference type="PANTHER" id="PTHR13604">
    <property type="entry name" value="DC12-RELATED"/>
    <property type="match status" value="1"/>
</dbReference>
<proteinExistence type="inferred from homology"/>
<dbReference type="GO" id="GO:0016829">
    <property type="term" value="F:lyase activity"/>
    <property type="evidence" value="ECO:0007669"/>
    <property type="project" value="UniProtKB-KW"/>
</dbReference>
<evidence type="ECO:0000313" key="10">
    <source>
        <dbReference type="Proteomes" id="UP000030355"/>
    </source>
</evidence>
<dbReference type="OrthoDB" id="9782620at2"/>
<dbReference type="eggNOG" id="COG2135">
    <property type="taxonomic scope" value="Bacteria"/>
</dbReference>
<accession>A0A0A2A1K2</accession>
<evidence type="ECO:0000313" key="9">
    <source>
        <dbReference type="EMBL" id="KGF95757.1"/>
    </source>
</evidence>
<keyword evidence="3" id="KW-0227">DNA damage</keyword>
<keyword evidence="4 8" id="KW-0378">Hydrolase</keyword>
<dbReference type="InterPro" id="IPR003738">
    <property type="entry name" value="SRAP"/>
</dbReference>
<keyword evidence="7" id="KW-0456">Lyase</keyword>
<reference evidence="10" key="1">
    <citation type="journal article" date="2014" name="Sci. Data">
        <title>Genomes of diverse isolates of the marine cyanobacterium Prochlorococcus.</title>
        <authorList>
            <person name="Biller S."/>
            <person name="Berube P."/>
            <person name="Thompson J."/>
            <person name="Kelly L."/>
            <person name="Roggensack S."/>
            <person name="Awad L."/>
            <person name="Roache-Johnson K."/>
            <person name="Ding H."/>
            <person name="Giovannoni S.J."/>
            <person name="Moore L.R."/>
            <person name="Chisholm S.W."/>
        </authorList>
    </citation>
    <scope>NUCLEOTIDE SEQUENCE [LARGE SCALE GENOMIC DNA]</scope>
    <source>
        <strain evidence="10">MIT 9201</strain>
    </source>
</reference>
<organism evidence="9 10">
    <name type="scientific">Prochlorococcus marinus str. MIT 9201</name>
    <dbReference type="NCBI Taxonomy" id="93057"/>
    <lineage>
        <taxon>Bacteria</taxon>
        <taxon>Bacillati</taxon>
        <taxon>Cyanobacteriota</taxon>
        <taxon>Cyanophyceae</taxon>
        <taxon>Synechococcales</taxon>
        <taxon>Prochlorococcaceae</taxon>
        <taxon>Prochlorococcus</taxon>
    </lineage>
</organism>
<evidence type="ECO:0000256" key="4">
    <source>
        <dbReference type="ARBA" id="ARBA00022801"/>
    </source>
</evidence>
<dbReference type="RefSeq" id="WP_032522375.1">
    <property type="nucleotide sequence ID" value="NZ_CP138977.1"/>
</dbReference>
<protein>
    <recommendedName>
        <fullName evidence="8">Abasic site processing protein</fullName>
        <ecNumber evidence="8">3.4.-.-</ecNumber>
    </recommendedName>
</protein>